<feature type="coiled-coil region" evidence="2">
    <location>
        <begin position="400"/>
        <end position="466"/>
    </location>
</feature>
<protein>
    <submittedName>
        <fullName evidence="5">Integrase, catalytic region, zinc finger, CCHC-type containing protein</fullName>
    </submittedName>
</protein>
<dbReference type="PROSITE" id="PS50158">
    <property type="entry name" value="ZF_CCHC"/>
    <property type="match status" value="1"/>
</dbReference>
<evidence type="ECO:0000256" key="2">
    <source>
        <dbReference type="SAM" id="Coils"/>
    </source>
</evidence>
<evidence type="ECO:0000259" key="4">
    <source>
        <dbReference type="PROSITE" id="PS50158"/>
    </source>
</evidence>
<reference evidence="5" key="2">
    <citation type="submission" date="2022-01" db="EMBL/GenBank/DDBJ databases">
        <authorList>
            <person name="Yamashiro T."/>
            <person name="Shiraishi A."/>
            <person name="Satake H."/>
            <person name="Nakayama K."/>
        </authorList>
    </citation>
    <scope>NUCLEOTIDE SEQUENCE</scope>
</reference>
<keyword evidence="1" id="KW-0479">Metal-binding</keyword>
<feature type="compositionally biased region" description="Basic and acidic residues" evidence="3">
    <location>
        <begin position="573"/>
        <end position="585"/>
    </location>
</feature>
<keyword evidence="1" id="KW-0863">Zinc-finger</keyword>
<reference evidence="5" key="1">
    <citation type="journal article" date="2022" name="Int. J. Mol. Sci.">
        <title>Draft Genome of Tanacetum Coccineum: Genomic Comparison of Closely Related Tanacetum-Family Plants.</title>
        <authorList>
            <person name="Yamashiro T."/>
            <person name="Shiraishi A."/>
            <person name="Nakayama K."/>
            <person name="Satake H."/>
        </authorList>
    </citation>
    <scope>NUCLEOTIDE SEQUENCE</scope>
</reference>
<evidence type="ECO:0000256" key="1">
    <source>
        <dbReference type="PROSITE-ProRule" id="PRU00047"/>
    </source>
</evidence>
<evidence type="ECO:0000313" key="6">
    <source>
        <dbReference type="Proteomes" id="UP001151760"/>
    </source>
</evidence>
<dbReference type="InterPro" id="IPR001878">
    <property type="entry name" value="Znf_CCHC"/>
</dbReference>
<proteinExistence type="predicted"/>
<dbReference type="SMART" id="SM00343">
    <property type="entry name" value="ZnF_C2HC"/>
    <property type="match status" value="1"/>
</dbReference>
<evidence type="ECO:0000256" key="3">
    <source>
        <dbReference type="SAM" id="MobiDB-lite"/>
    </source>
</evidence>
<dbReference type="Proteomes" id="UP001151760">
    <property type="component" value="Unassembled WGS sequence"/>
</dbReference>
<feature type="domain" description="CCHC-type" evidence="4">
    <location>
        <begin position="154"/>
        <end position="168"/>
    </location>
</feature>
<name>A0ABQ5ID78_9ASTR</name>
<dbReference type="Pfam" id="PF00098">
    <property type="entry name" value="zf-CCHC"/>
    <property type="match status" value="1"/>
</dbReference>
<feature type="region of interest" description="Disordered" evidence="3">
    <location>
        <begin position="550"/>
        <end position="589"/>
    </location>
</feature>
<dbReference type="SUPFAM" id="SSF57756">
    <property type="entry name" value="Retrovirus zinc finger-like domains"/>
    <property type="match status" value="1"/>
</dbReference>
<comment type="caution">
    <text evidence="5">The sequence shown here is derived from an EMBL/GenBank/DDBJ whole genome shotgun (WGS) entry which is preliminary data.</text>
</comment>
<keyword evidence="1" id="KW-0862">Zinc</keyword>
<evidence type="ECO:0000313" key="5">
    <source>
        <dbReference type="EMBL" id="GJT98103.1"/>
    </source>
</evidence>
<dbReference type="EMBL" id="BQNB010020644">
    <property type="protein sequence ID" value="GJT98103.1"/>
    <property type="molecule type" value="Genomic_DNA"/>
</dbReference>
<sequence length="947" mass="107087">MRQPMPNPEDITYPTTAMNMALVLMAKAFKLNYSTPTNNNQRISSNPHNRQIAQPGMNMGQDRQMQMVGGNGGNQFRQYAGQNVGNQNGYNAVQNVRNQVVQNAVQNQGVQNVGNQNGQIVVPGITNQNPNGNGNVVAARAEGNATGNNGNQIRCYNCRGLGHLARNCTVRPRRRDAAYLQTQLLIAQKEEAGIQLQAEEFDLMAAAADLDEIEEVNANCILMANLQQASTSGTQTDKAPVYDSDGSAEVHNYDNCYDNEIFNMFTQEEQYTELLEPIPEPHQVQQNDSNVISDISSVEQEGGTVDQHPATVEETRAYFESLYNNLALEVEKVNSVNRKMKETNADLTTELARYKNQEKCFEISQEKYDKLERCYQKSVYQEQCLTKKINALHLSSGKQITTLNEEISNLSKQLSTEKSTVSSLLEEKKKLKSDFKIREDELLDKQIQLENKIKELDNILVKMEASKFVQDFKSLAKEADESLAKHKSLELEIKRLFRAVVSQDIMSIVQSNSIVDTSNLQTELDRIKRRFENSYNDTQQKIERLQAQLGDKKGKSKDTPCVSNTLDPLSQKLENENVSEQKDTTKGTSVNTQFCRQSILGKPSSFSGSKLYVVTPFPKSKGLPKIDETHALINPFKPSREEKYVPNKVRANIRTNPITVSQPHVITKKDVNSDSNGLSSTGVDDNIKYLILFSEIQDDDSEEDQEEDGDDEDTFDMWDIMVEDVERIRKFFNVPNEIDEIVQPLIPEPIDTTPPNDDYVAPTTKSILDELLEELRDEILNITMVDDEADFNPTKDLEELERLLAKEPQTNFMKIQFLGTVRFGNDHVAAILDFVDLLKGNRTTNLYTISLHEMASASPIFLMARATSTKSWLWHQCLSHLNFDTINDLAKNDLVTGLPKFKYHKERLCPSCEQGKSKRRSHPPKPVPNSKQRLHLLHMDLCGPMRI</sequence>
<dbReference type="InterPro" id="IPR025724">
    <property type="entry name" value="GAG-pre-integrase_dom"/>
</dbReference>
<organism evidence="5 6">
    <name type="scientific">Tanacetum coccineum</name>
    <dbReference type="NCBI Taxonomy" id="301880"/>
    <lineage>
        <taxon>Eukaryota</taxon>
        <taxon>Viridiplantae</taxon>
        <taxon>Streptophyta</taxon>
        <taxon>Embryophyta</taxon>
        <taxon>Tracheophyta</taxon>
        <taxon>Spermatophyta</taxon>
        <taxon>Magnoliopsida</taxon>
        <taxon>eudicotyledons</taxon>
        <taxon>Gunneridae</taxon>
        <taxon>Pentapetalae</taxon>
        <taxon>asterids</taxon>
        <taxon>campanulids</taxon>
        <taxon>Asterales</taxon>
        <taxon>Asteraceae</taxon>
        <taxon>Asteroideae</taxon>
        <taxon>Anthemideae</taxon>
        <taxon>Anthemidinae</taxon>
        <taxon>Tanacetum</taxon>
    </lineage>
</organism>
<gene>
    <name evidence="5" type="ORF">Tco_1093621</name>
</gene>
<dbReference type="InterPro" id="IPR036875">
    <property type="entry name" value="Znf_CCHC_sf"/>
</dbReference>
<keyword evidence="2" id="KW-0175">Coiled coil</keyword>
<keyword evidence="6" id="KW-1185">Reference proteome</keyword>
<accession>A0ABQ5ID78</accession>
<dbReference type="Gene3D" id="4.10.60.10">
    <property type="entry name" value="Zinc finger, CCHC-type"/>
    <property type="match status" value="1"/>
</dbReference>
<dbReference type="Pfam" id="PF13976">
    <property type="entry name" value="gag_pre-integrs"/>
    <property type="match status" value="1"/>
</dbReference>